<dbReference type="PANTHER" id="PTHR30290:SF38">
    <property type="entry name" value="D,D-DIPEPTIDE-BINDING PERIPLASMIC PROTEIN DDPA-RELATED"/>
    <property type="match status" value="1"/>
</dbReference>
<dbReference type="Gene3D" id="3.90.76.10">
    <property type="entry name" value="Dipeptide-binding Protein, Domain 1"/>
    <property type="match status" value="1"/>
</dbReference>
<protein>
    <submittedName>
        <fullName evidence="5">ABC transporter substrate-binding protein</fullName>
    </submittedName>
</protein>
<feature type="domain" description="Solute-binding protein family 5" evidence="4">
    <location>
        <begin position="71"/>
        <end position="429"/>
    </location>
</feature>
<dbReference type="GO" id="GO:0043190">
    <property type="term" value="C:ATP-binding cassette (ABC) transporter complex"/>
    <property type="evidence" value="ECO:0007669"/>
    <property type="project" value="InterPro"/>
</dbReference>
<dbReference type="EMBL" id="CP045644">
    <property type="protein sequence ID" value="QFZ86962.1"/>
    <property type="molecule type" value="Genomic_DNA"/>
</dbReference>
<evidence type="ECO:0000313" key="6">
    <source>
        <dbReference type="Proteomes" id="UP000326780"/>
    </source>
</evidence>
<dbReference type="SUPFAM" id="SSF53850">
    <property type="entry name" value="Periplasmic binding protein-like II"/>
    <property type="match status" value="1"/>
</dbReference>
<evidence type="ECO:0000313" key="5">
    <source>
        <dbReference type="EMBL" id="QFZ86962.1"/>
    </source>
</evidence>
<dbReference type="GO" id="GO:0015833">
    <property type="term" value="P:peptide transport"/>
    <property type="evidence" value="ECO:0007669"/>
    <property type="project" value="TreeGrafter"/>
</dbReference>
<dbReference type="Gene3D" id="3.40.190.10">
    <property type="entry name" value="Periplasmic binding protein-like II"/>
    <property type="match status" value="1"/>
</dbReference>
<feature type="chain" id="PRO_5024819336" evidence="3">
    <location>
        <begin position="24"/>
        <end position="526"/>
    </location>
</feature>
<dbReference type="InterPro" id="IPR030678">
    <property type="entry name" value="Peptide/Ni-bd"/>
</dbReference>
<organism evidence="5 6">
    <name type="scientific">Variovorax paradoxus</name>
    <dbReference type="NCBI Taxonomy" id="34073"/>
    <lineage>
        <taxon>Bacteria</taxon>
        <taxon>Pseudomonadati</taxon>
        <taxon>Pseudomonadota</taxon>
        <taxon>Betaproteobacteria</taxon>
        <taxon>Burkholderiales</taxon>
        <taxon>Comamonadaceae</taxon>
        <taxon>Variovorax</taxon>
    </lineage>
</organism>
<dbReference type="Gene3D" id="3.10.105.10">
    <property type="entry name" value="Dipeptide-binding Protein, Domain 3"/>
    <property type="match status" value="1"/>
</dbReference>
<proteinExistence type="inferred from homology"/>
<dbReference type="Pfam" id="PF00496">
    <property type="entry name" value="SBP_bac_5"/>
    <property type="match status" value="1"/>
</dbReference>
<comment type="similarity">
    <text evidence="1">Belongs to the bacterial solute-binding protein 5 family.</text>
</comment>
<dbReference type="AlphaFoldDB" id="A0A5Q0MEX5"/>
<feature type="signal peptide" evidence="3">
    <location>
        <begin position="1"/>
        <end position="23"/>
    </location>
</feature>
<evidence type="ECO:0000256" key="2">
    <source>
        <dbReference type="ARBA" id="ARBA00022729"/>
    </source>
</evidence>
<evidence type="ECO:0000256" key="3">
    <source>
        <dbReference type="SAM" id="SignalP"/>
    </source>
</evidence>
<accession>A0A5Q0MEX5</accession>
<name>A0A5Q0MEX5_VARPD</name>
<dbReference type="GO" id="GO:0030288">
    <property type="term" value="C:outer membrane-bounded periplasmic space"/>
    <property type="evidence" value="ECO:0007669"/>
    <property type="project" value="UniProtKB-ARBA"/>
</dbReference>
<evidence type="ECO:0000256" key="1">
    <source>
        <dbReference type="ARBA" id="ARBA00005695"/>
    </source>
</evidence>
<dbReference type="GO" id="GO:1904680">
    <property type="term" value="F:peptide transmembrane transporter activity"/>
    <property type="evidence" value="ECO:0007669"/>
    <property type="project" value="TreeGrafter"/>
</dbReference>
<sequence>MKRRTLAALAALALSAASLPALAQTTPPKTLKVVAHADLKILDPTFTTAYISRNFGHMVYDTLFAQDATGKPQPQMVEKYTTSKDGKQWSFTLRPGLKFSDGAAVTSADAVASLQRWAARDSLGRAMTGVGAEWKATDARTLTLTLNEPFGMVLDALAKPSGFPPVILPERIAKLPAASPLTEVVGSGPFIFKRDEWVPGNKTVFVRNPNYVARSEPPSGLAGSKKTTLDRVEWLYLPDANSAVSALKRGEVDYIEQLAPDYIAPLRTDSNIKIGSGGAYQGFLVMNQLHAPFDNPKVRQALLQAVNQERFVAAMGFPLDMRMAYCATYFICGSPNDTSAGAEPFRKADVAKAKKMLADAGYKGEKVVLMVPSDVPYLNAEALMAAQTMKSIGLNVDAQTMDWASIGARRAKRDAPDAGGWNIYVTVAGEFDVNSPISNAYLGAACGNTLPGWPCDKKLDELRTAWLKETVPAKRKELLDAFQTRAYEAVPYINAGQYSAAFAARASLKGLDKMWAGMPTVWVLDK</sequence>
<dbReference type="PANTHER" id="PTHR30290">
    <property type="entry name" value="PERIPLASMIC BINDING COMPONENT OF ABC TRANSPORTER"/>
    <property type="match status" value="1"/>
</dbReference>
<gene>
    <name evidence="5" type="ORF">GFK26_31400</name>
</gene>
<dbReference type="CDD" id="cd08502">
    <property type="entry name" value="PBP2_NikA_DppA_OppA_like_16"/>
    <property type="match status" value="1"/>
</dbReference>
<evidence type="ECO:0000259" key="4">
    <source>
        <dbReference type="Pfam" id="PF00496"/>
    </source>
</evidence>
<reference evidence="5 6" key="1">
    <citation type="submission" date="2019-10" db="EMBL/GenBank/DDBJ databases">
        <title>Complete genome sequence of Variovorax paradoxus 5C-2.</title>
        <authorList>
            <person name="Gogoleva N.E."/>
            <person name="Balkin A.S."/>
        </authorList>
    </citation>
    <scope>NUCLEOTIDE SEQUENCE [LARGE SCALE GENOMIC DNA]</scope>
    <source>
        <strain evidence="5 6">5C-2</strain>
    </source>
</reference>
<dbReference type="Proteomes" id="UP000326780">
    <property type="component" value="Chromosome"/>
</dbReference>
<keyword evidence="2 3" id="KW-0732">Signal</keyword>
<dbReference type="InterPro" id="IPR039424">
    <property type="entry name" value="SBP_5"/>
</dbReference>
<dbReference type="InterPro" id="IPR000914">
    <property type="entry name" value="SBP_5_dom"/>
</dbReference>
<dbReference type="RefSeq" id="WP_153285401.1">
    <property type="nucleotide sequence ID" value="NZ_CP045644.1"/>
</dbReference>
<dbReference type="PIRSF" id="PIRSF002741">
    <property type="entry name" value="MppA"/>
    <property type="match status" value="1"/>
</dbReference>